<dbReference type="Gene3D" id="3.90.1150.30">
    <property type="match status" value="1"/>
</dbReference>
<keyword evidence="1" id="KW-0238">DNA-binding</keyword>
<sequence>MHIEEYREYCLSFPGVTEELPFGEETLVFKVKGKIFALSGIEEFGSINVKCDPEKAVELREKYRGVVPGYHMNKRHWNTLLLREDLADRDIRQWIRDSYELVVSGLPRQVREALAAGN</sequence>
<dbReference type="PANTHER" id="PTHR35145">
    <property type="entry name" value="CYTOPLASMIC PROTEIN-RELATED"/>
    <property type="match status" value="1"/>
</dbReference>
<dbReference type="InterPro" id="IPR038056">
    <property type="entry name" value="YjbR-like_sf"/>
</dbReference>
<proteinExistence type="predicted"/>
<keyword evidence="2" id="KW-1185">Reference proteome</keyword>
<name>A0A1G9DFB2_9BACT</name>
<organism evidence="1 2">
    <name type="scientific">Catalinimonas alkaloidigena</name>
    <dbReference type="NCBI Taxonomy" id="1075417"/>
    <lineage>
        <taxon>Bacteria</taxon>
        <taxon>Pseudomonadati</taxon>
        <taxon>Bacteroidota</taxon>
        <taxon>Cytophagia</taxon>
        <taxon>Cytophagales</taxon>
        <taxon>Catalimonadaceae</taxon>
        <taxon>Catalinimonas</taxon>
    </lineage>
</organism>
<dbReference type="EMBL" id="FNFO01000003">
    <property type="protein sequence ID" value="SDK62494.1"/>
    <property type="molecule type" value="Genomic_DNA"/>
</dbReference>
<reference evidence="1 2" key="1">
    <citation type="submission" date="2016-10" db="EMBL/GenBank/DDBJ databases">
        <authorList>
            <person name="de Groot N.N."/>
        </authorList>
    </citation>
    <scope>NUCLEOTIDE SEQUENCE [LARGE SCALE GENOMIC DNA]</scope>
    <source>
        <strain evidence="1 2">DSM 25186</strain>
    </source>
</reference>
<dbReference type="STRING" id="1075417.SAMN05421823_103110"/>
<protein>
    <submittedName>
        <fullName evidence="1">Predicted DNA-binding protein, MmcQ/YjbR family</fullName>
    </submittedName>
</protein>
<dbReference type="SUPFAM" id="SSF142906">
    <property type="entry name" value="YjbR-like"/>
    <property type="match status" value="1"/>
</dbReference>
<gene>
    <name evidence="1" type="ORF">SAMN05421823_103110</name>
</gene>
<dbReference type="InterPro" id="IPR007351">
    <property type="entry name" value="YjbR"/>
</dbReference>
<dbReference type="OrthoDB" id="9789813at2"/>
<dbReference type="PANTHER" id="PTHR35145:SF1">
    <property type="entry name" value="CYTOPLASMIC PROTEIN"/>
    <property type="match status" value="1"/>
</dbReference>
<evidence type="ECO:0000313" key="1">
    <source>
        <dbReference type="EMBL" id="SDK62494.1"/>
    </source>
</evidence>
<evidence type="ECO:0000313" key="2">
    <source>
        <dbReference type="Proteomes" id="UP000198510"/>
    </source>
</evidence>
<dbReference type="RefSeq" id="WP_089681020.1">
    <property type="nucleotide sequence ID" value="NZ_FNFO01000003.1"/>
</dbReference>
<dbReference type="GO" id="GO:0003677">
    <property type="term" value="F:DNA binding"/>
    <property type="evidence" value="ECO:0007669"/>
    <property type="project" value="UniProtKB-KW"/>
</dbReference>
<dbReference type="AlphaFoldDB" id="A0A1G9DFB2"/>
<dbReference type="Pfam" id="PF04237">
    <property type="entry name" value="YjbR"/>
    <property type="match status" value="1"/>
</dbReference>
<dbReference type="Proteomes" id="UP000198510">
    <property type="component" value="Unassembled WGS sequence"/>
</dbReference>
<accession>A0A1G9DFB2</accession>
<dbReference type="InterPro" id="IPR058532">
    <property type="entry name" value="YjbR/MT2646/Rv2570-like"/>
</dbReference>